<reference evidence="2" key="1">
    <citation type="submission" date="2021-01" db="EMBL/GenBank/DDBJ databases">
        <authorList>
            <person name="Corre E."/>
            <person name="Pelletier E."/>
            <person name="Niang G."/>
            <person name="Scheremetjew M."/>
            <person name="Finn R."/>
            <person name="Kale V."/>
            <person name="Holt S."/>
            <person name="Cochrane G."/>
            <person name="Meng A."/>
            <person name="Brown T."/>
            <person name="Cohen L."/>
        </authorList>
    </citation>
    <scope>NUCLEOTIDE SEQUENCE</scope>
    <source>
        <strain evidence="2">SAG 36.94</strain>
    </source>
</reference>
<dbReference type="AlphaFoldDB" id="A0A7S1TK64"/>
<dbReference type="SUPFAM" id="SSF52047">
    <property type="entry name" value="RNI-like"/>
    <property type="match status" value="1"/>
</dbReference>
<proteinExistence type="predicted"/>
<dbReference type="Pfam" id="PF13516">
    <property type="entry name" value="LRR_6"/>
    <property type="match status" value="3"/>
</dbReference>
<dbReference type="Gene3D" id="3.80.10.10">
    <property type="entry name" value="Ribonuclease Inhibitor"/>
    <property type="match status" value="2"/>
</dbReference>
<dbReference type="GO" id="GO:0005096">
    <property type="term" value="F:GTPase activator activity"/>
    <property type="evidence" value="ECO:0007669"/>
    <property type="project" value="InterPro"/>
</dbReference>
<dbReference type="InterPro" id="IPR001611">
    <property type="entry name" value="Leu-rich_rpt"/>
</dbReference>
<gene>
    <name evidence="2" type="ORF">CCAE0312_LOCUS10312</name>
</gene>
<protein>
    <submittedName>
        <fullName evidence="2">Uncharacterized protein</fullName>
    </submittedName>
</protein>
<dbReference type="SMART" id="SM00368">
    <property type="entry name" value="LRR_RI"/>
    <property type="match status" value="8"/>
</dbReference>
<organism evidence="2">
    <name type="scientific">Compsopogon caeruleus</name>
    <dbReference type="NCBI Taxonomy" id="31354"/>
    <lineage>
        <taxon>Eukaryota</taxon>
        <taxon>Rhodophyta</taxon>
        <taxon>Compsopogonophyceae</taxon>
        <taxon>Compsopogonales</taxon>
        <taxon>Compsopogonaceae</taxon>
        <taxon>Compsopogon</taxon>
    </lineage>
</organism>
<dbReference type="PANTHER" id="PTHR46761">
    <property type="entry name" value="RAN GTPASE-ACTIVATING PROTEIN 1"/>
    <property type="match status" value="1"/>
</dbReference>
<evidence type="ECO:0000256" key="1">
    <source>
        <dbReference type="SAM" id="MobiDB-lite"/>
    </source>
</evidence>
<feature type="region of interest" description="Disordered" evidence="1">
    <location>
        <begin position="402"/>
        <end position="436"/>
    </location>
</feature>
<dbReference type="EMBL" id="HBGH01018570">
    <property type="protein sequence ID" value="CAD9238210.1"/>
    <property type="molecule type" value="Transcribed_RNA"/>
</dbReference>
<name>A0A7S1TK64_9RHOD</name>
<sequence>MGVVFRPDSHREKVDKGRAEILFKSLVKGLEEGAVSEIVLGGKALLPEAAQWIVDHAMGLDVELEGSSTLKELTRVVSLADIIAGLGEEEALQTFRVLSSGLTKSPRVIVEHLDLSDNAMGEKGVRAFEDLLVSSRESLRSLMMSNNGLSAEALAVLSEFLVGTSESTQLERLHMPNNMLGENAAAQLVRILKVSPNLQDICLASTRIPSDGMTEIAKALLATKKLRRIDFGDLSFENPNAILALRELLNDQKNLEFLGLRDAGVGDKGVSCIIQSLAHLRDSLKQLDLAGNDISAKGAKLVAILVQFSRGLEILCLDENLLCTSGAKAISQAIAESMDCSLTEISLAKCEIGPSGVSAIAKAVYSLESITKVDLSGNAIPKSCVEEMGAILGKALVVRDDEDDIDEDEVDEDNEEDEDEDEGEDEDDEADEIEGMLDIDGLVELYQNQARV</sequence>
<accession>A0A7S1TK64</accession>
<dbReference type="InterPro" id="IPR032675">
    <property type="entry name" value="LRR_dom_sf"/>
</dbReference>
<dbReference type="PANTHER" id="PTHR46761:SF2">
    <property type="entry name" value="RAN GTPASE-ACTIVATING PROTEIN 1"/>
    <property type="match status" value="1"/>
</dbReference>
<dbReference type="InterPro" id="IPR045203">
    <property type="entry name" value="RanGAP1/2"/>
</dbReference>
<evidence type="ECO:0000313" key="2">
    <source>
        <dbReference type="EMBL" id="CAD9238210.1"/>
    </source>
</evidence>